<dbReference type="PANTHER" id="PTHR35936:SF19">
    <property type="entry name" value="AMINO-ACID-BINDING PROTEIN YXEM-RELATED"/>
    <property type="match status" value="1"/>
</dbReference>
<protein>
    <submittedName>
        <fullName evidence="3">Amino acid ABC transporter substrate-binding protein</fullName>
    </submittedName>
</protein>
<dbReference type="Gene3D" id="3.40.190.10">
    <property type="entry name" value="Periplasmic binding protein-like II"/>
    <property type="match status" value="2"/>
</dbReference>
<evidence type="ECO:0000259" key="2">
    <source>
        <dbReference type="Pfam" id="PF00497"/>
    </source>
</evidence>
<dbReference type="KEGG" id="cari:FNU76_07200"/>
<dbReference type="Pfam" id="PF00497">
    <property type="entry name" value="SBP_bac_3"/>
    <property type="match status" value="1"/>
</dbReference>
<dbReference type="OrthoDB" id="8587625at2"/>
<gene>
    <name evidence="3" type="ORF">FNU76_07200</name>
</gene>
<dbReference type="RefSeq" id="WP_144277559.1">
    <property type="nucleotide sequence ID" value="NZ_CP041730.1"/>
</dbReference>
<proteinExistence type="predicted"/>
<keyword evidence="1" id="KW-0732">Signal</keyword>
<dbReference type="PANTHER" id="PTHR35936">
    <property type="entry name" value="MEMBRANE-BOUND LYTIC MUREIN TRANSGLYCOSYLASE F"/>
    <property type="match status" value="1"/>
</dbReference>
<sequence length="262" mass="29750">MRAALGAGVLVWVVLFGGVTQAAEGPDCSRPLSLALHEHGLLYRASSNTGIDRDVADELIKRSNCSIQVSLMPRSRIWKMLEAGALDFSLSGISNPERDKFAMFAWYFANKYTLLIRKDARVQQLAEFAQIPKLKLGVIRSFRYSEMMNRFVDTLAATERVIESTSYDALYKNLILNRIQAVIIEPFDYSDLDDYQVRDLVNVIATDDVSIPHGLIMSRKTISSAEAEKWRALLLAMRADGTLQRIFEKYFNREEARAMVNW</sequence>
<reference evidence="4" key="1">
    <citation type="submission" date="2019-07" db="EMBL/GenBank/DDBJ databases">
        <title>Chitinimonas sp. nov., isolated from Ny-Alesund, arctica soil.</title>
        <authorList>
            <person name="Xu Q."/>
            <person name="Peng F."/>
        </authorList>
    </citation>
    <scope>NUCLEOTIDE SEQUENCE [LARGE SCALE GENOMIC DNA]</scope>
    <source>
        <strain evidence="4">R3-44</strain>
    </source>
</reference>
<organism evidence="3 4">
    <name type="scientific">Chitinimonas arctica</name>
    <dbReference type="NCBI Taxonomy" id="2594795"/>
    <lineage>
        <taxon>Bacteria</taxon>
        <taxon>Pseudomonadati</taxon>
        <taxon>Pseudomonadota</taxon>
        <taxon>Betaproteobacteria</taxon>
        <taxon>Neisseriales</taxon>
        <taxon>Chitinibacteraceae</taxon>
        <taxon>Chitinimonas</taxon>
    </lineage>
</organism>
<name>A0A516SDF0_9NEIS</name>
<dbReference type="Proteomes" id="UP000317550">
    <property type="component" value="Chromosome"/>
</dbReference>
<feature type="domain" description="Solute-binding protein family 3/N-terminal" evidence="2">
    <location>
        <begin position="47"/>
        <end position="252"/>
    </location>
</feature>
<accession>A0A516SDF0</accession>
<evidence type="ECO:0000313" key="3">
    <source>
        <dbReference type="EMBL" id="QDQ26160.1"/>
    </source>
</evidence>
<dbReference type="SUPFAM" id="SSF53850">
    <property type="entry name" value="Periplasmic binding protein-like II"/>
    <property type="match status" value="1"/>
</dbReference>
<evidence type="ECO:0000256" key="1">
    <source>
        <dbReference type="ARBA" id="ARBA00022729"/>
    </source>
</evidence>
<dbReference type="EMBL" id="CP041730">
    <property type="protein sequence ID" value="QDQ26160.1"/>
    <property type="molecule type" value="Genomic_DNA"/>
</dbReference>
<dbReference type="InterPro" id="IPR001638">
    <property type="entry name" value="Solute-binding_3/MltF_N"/>
</dbReference>
<evidence type="ECO:0000313" key="4">
    <source>
        <dbReference type="Proteomes" id="UP000317550"/>
    </source>
</evidence>
<dbReference type="AlphaFoldDB" id="A0A516SDF0"/>
<keyword evidence="4" id="KW-1185">Reference proteome</keyword>